<evidence type="ECO:0000313" key="3">
    <source>
        <dbReference type="Proteomes" id="UP000320839"/>
    </source>
</evidence>
<reference evidence="2 3" key="1">
    <citation type="submission" date="2019-02" db="EMBL/GenBank/DDBJ databases">
        <title>Deep-cultivation of Planctomycetes and their phenomic and genomic characterization uncovers novel biology.</title>
        <authorList>
            <person name="Wiegand S."/>
            <person name="Jogler M."/>
            <person name="Boedeker C."/>
            <person name="Pinto D."/>
            <person name="Vollmers J."/>
            <person name="Rivas-Marin E."/>
            <person name="Kohn T."/>
            <person name="Peeters S.H."/>
            <person name="Heuer A."/>
            <person name="Rast P."/>
            <person name="Oberbeckmann S."/>
            <person name="Bunk B."/>
            <person name="Jeske O."/>
            <person name="Meyerdierks A."/>
            <person name="Storesund J.E."/>
            <person name="Kallscheuer N."/>
            <person name="Luecker S."/>
            <person name="Lage O.M."/>
            <person name="Pohl T."/>
            <person name="Merkel B.J."/>
            <person name="Hornburger P."/>
            <person name="Mueller R.-W."/>
            <person name="Bruemmer F."/>
            <person name="Labrenz M."/>
            <person name="Spormann A.M."/>
            <person name="Op den Camp H."/>
            <person name="Overmann J."/>
            <person name="Amann R."/>
            <person name="Jetten M.S.M."/>
            <person name="Mascher T."/>
            <person name="Medema M.H."/>
            <person name="Devos D.P."/>
            <person name="Kaster A.-K."/>
            <person name="Ovreas L."/>
            <person name="Rohde M."/>
            <person name="Galperin M.Y."/>
            <person name="Jogler C."/>
        </authorList>
    </citation>
    <scope>NUCLEOTIDE SEQUENCE [LARGE SCALE GENOMIC DNA]</scope>
    <source>
        <strain evidence="2 3">Pan153</strain>
    </source>
</reference>
<evidence type="ECO:0000256" key="1">
    <source>
        <dbReference type="SAM" id="MobiDB-lite"/>
    </source>
</evidence>
<dbReference type="AlphaFoldDB" id="A0A518FXL6"/>
<evidence type="ECO:0000313" key="2">
    <source>
        <dbReference type="EMBL" id="QDV21006.1"/>
    </source>
</evidence>
<proteinExistence type="predicted"/>
<gene>
    <name evidence="2" type="ORF">Pan153_56880</name>
</gene>
<dbReference type="RefSeq" id="WP_145459598.1">
    <property type="nucleotide sequence ID" value="NZ_CP036317.1"/>
</dbReference>
<feature type="region of interest" description="Disordered" evidence="1">
    <location>
        <begin position="163"/>
        <end position="189"/>
    </location>
</feature>
<dbReference type="EMBL" id="CP036317">
    <property type="protein sequence ID" value="QDV21006.1"/>
    <property type="molecule type" value="Genomic_DNA"/>
</dbReference>
<dbReference type="Proteomes" id="UP000320839">
    <property type="component" value="Chromosome"/>
</dbReference>
<sequence length="189" mass="21316">MPGWSLFFYRKNLGVCALACLIAVTALFLLVSPPRQTEIAWHEYSVPDIHHDMEAGKVILISSMASWDISSAIFEHQYSHDPALLQFLRTHPVSCYQIDLASLSEEQLVNWREYFQSSVPLGVVLLVETHEHDAVMETIEVDTDQLAPENLILRLKKLLSLRNPKSERESVPNPAVSEKPSASLKHQSA</sequence>
<protein>
    <recommendedName>
        <fullName evidence="4">DUF4174 domain-containing protein</fullName>
    </recommendedName>
</protein>
<accession>A0A518FXL6</accession>
<name>A0A518FXL6_9PLAN</name>
<organism evidence="2 3">
    <name type="scientific">Gimesia panareensis</name>
    <dbReference type="NCBI Taxonomy" id="2527978"/>
    <lineage>
        <taxon>Bacteria</taxon>
        <taxon>Pseudomonadati</taxon>
        <taxon>Planctomycetota</taxon>
        <taxon>Planctomycetia</taxon>
        <taxon>Planctomycetales</taxon>
        <taxon>Planctomycetaceae</taxon>
        <taxon>Gimesia</taxon>
    </lineage>
</organism>
<dbReference type="OrthoDB" id="289713at2"/>
<evidence type="ECO:0008006" key="4">
    <source>
        <dbReference type="Google" id="ProtNLM"/>
    </source>
</evidence>